<gene>
    <name evidence="2" type="ORF">H8708_03050</name>
</gene>
<reference evidence="2 3" key="1">
    <citation type="submission" date="2020-08" db="EMBL/GenBank/DDBJ databases">
        <title>Genome public.</title>
        <authorList>
            <person name="Liu C."/>
            <person name="Sun Q."/>
        </authorList>
    </citation>
    <scope>NUCLEOTIDE SEQUENCE [LARGE SCALE GENOMIC DNA]</scope>
    <source>
        <strain evidence="2 3">BX10</strain>
    </source>
</reference>
<dbReference type="RefSeq" id="WP_158359961.1">
    <property type="nucleotide sequence ID" value="NZ_JACRTJ010000007.1"/>
</dbReference>
<proteinExistence type="predicted"/>
<accession>A0ABR7NRM3</accession>
<keyword evidence="3" id="KW-1185">Reference proteome</keyword>
<dbReference type="InterPro" id="IPR024617">
    <property type="entry name" value="DUF3870"/>
</dbReference>
<comment type="caution">
    <text evidence="2">The sequence shown here is derived from an EMBL/GenBank/DDBJ whole genome shotgun (WGS) entry which is preliminary data.</text>
</comment>
<evidence type="ECO:0000313" key="3">
    <source>
        <dbReference type="Proteomes" id="UP000647491"/>
    </source>
</evidence>
<dbReference type="Proteomes" id="UP000647491">
    <property type="component" value="Unassembled WGS sequence"/>
</dbReference>
<sequence length="112" mass="12762">MYAENTVLVVGQAKPSREDAIYNLHGEFYISLVVERDTGRILDVDCNTILSVTKNFVASMFVGKNLRTDTEVLEREIKERYFALTQKPLIACMKDAHNRYMMACQGPRQGGR</sequence>
<feature type="domain" description="DUF3870" evidence="1">
    <location>
        <begin position="8"/>
        <end position="100"/>
    </location>
</feature>
<dbReference type="EMBL" id="JACRTJ010000007">
    <property type="protein sequence ID" value="MBC8598211.1"/>
    <property type="molecule type" value="Genomic_DNA"/>
</dbReference>
<dbReference type="Pfam" id="PF12986">
    <property type="entry name" value="DUF3870"/>
    <property type="match status" value="1"/>
</dbReference>
<evidence type="ECO:0000259" key="1">
    <source>
        <dbReference type="Pfam" id="PF12986"/>
    </source>
</evidence>
<evidence type="ECO:0000313" key="2">
    <source>
        <dbReference type="EMBL" id="MBC8598211.1"/>
    </source>
</evidence>
<organism evidence="2 3">
    <name type="scientific">Enterocloster hominis</name>
    <name type="common">ex Liu et al. 2021</name>
    <dbReference type="NCBI Taxonomy" id="2763663"/>
    <lineage>
        <taxon>Bacteria</taxon>
        <taxon>Bacillati</taxon>
        <taxon>Bacillota</taxon>
        <taxon>Clostridia</taxon>
        <taxon>Lachnospirales</taxon>
        <taxon>Lachnospiraceae</taxon>
        <taxon>Enterocloster</taxon>
    </lineage>
</organism>
<name>A0ABR7NRM3_9FIRM</name>
<protein>
    <submittedName>
        <fullName evidence="2">DUF3870 domain-containing protein</fullName>
    </submittedName>
</protein>